<dbReference type="Gene3D" id="3.40.50.300">
    <property type="entry name" value="P-loop containing nucleotide triphosphate hydrolases"/>
    <property type="match status" value="1"/>
</dbReference>
<name>A0A0F9FZ72_9ZZZZ</name>
<comment type="caution">
    <text evidence="1">The sequence shown here is derived from an EMBL/GenBank/DDBJ whole genome shotgun (WGS) entry which is preliminary data.</text>
</comment>
<evidence type="ECO:0000313" key="1">
    <source>
        <dbReference type="EMBL" id="KKL56422.1"/>
    </source>
</evidence>
<reference evidence="1" key="1">
    <citation type="journal article" date="2015" name="Nature">
        <title>Complex archaea that bridge the gap between prokaryotes and eukaryotes.</title>
        <authorList>
            <person name="Spang A."/>
            <person name="Saw J.H."/>
            <person name="Jorgensen S.L."/>
            <person name="Zaremba-Niedzwiedzka K."/>
            <person name="Martijn J."/>
            <person name="Lind A.E."/>
            <person name="van Eijk R."/>
            <person name="Schleper C."/>
            <person name="Guy L."/>
            <person name="Ettema T.J."/>
        </authorList>
    </citation>
    <scope>NUCLEOTIDE SEQUENCE</scope>
</reference>
<dbReference type="AlphaFoldDB" id="A0A0F9FZ72"/>
<accession>A0A0F9FZ72</accession>
<protein>
    <recommendedName>
        <fullName evidence="2">ATPase AAA-type core domain-containing protein</fullName>
    </recommendedName>
</protein>
<evidence type="ECO:0008006" key="2">
    <source>
        <dbReference type="Google" id="ProtNLM"/>
    </source>
</evidence>
<feature type="non-terminal residue" evidence="1">
    <location>
        <position position="311"/>
    </location>
</feature>
<dbReference type="InterPro" id="IPR027417">
    <property type="entry name" value="P-loop_NTPase"/>
</dbReference>
<sequence length="311" mass="37065">MSERPTIIKEVSLTNYRNFSNLRIKFPNNISNIIASSGSGKTNFLDAFKLFNNRDFIQESDIPRNMSSIKKGDTEIKFRLNSDFFKDMNDSIKDDFYVVFKGRQKYYELRKYPKKKLDDDIYNEVIKNIHIYYSSFHLGRHLLEEGIFKEILSRPSFYEFLYNIFKICDINLKFFIENKRSEEKKKILEYINKKIQTILSKFSESFSNLTLKISLQDDEKLIIEYFKSETKIDIYSEDIRIHKSLSLLFALMVAFNDEIKNSVILLDELWLHNKTIGFNDIQEEILKLSKRNQIIYTSRPNFEFADHQIGK</sequence>
<dbReference type="EMBL" id="LAZR01030500">
    <property type="protein sequence ID" value="KKL56422.1"/>
    <property type="molecule type" value="Genomic_DNA"/>
</dbReference>
<gene>
    <name evidence="1" type="ORF">LCGC14_2245560</name>
</gene>
<organism evidence="1">
    <name type="scientific">marine sediment metagenome</name>
    <dbReference type="NCBI Taxonomy" id="412755"/>
    <lineage>
        <taxon>unclassified sequences</taxon>
        <taxon>metagenomes</taxon>
        <taxon>ecological metagenomes</taxon>
    </lineage>
</organism>
<dbReference type="SUPFAM" id="SSF52540">
    <property type="entry name" value="P-loop containing nucleoside triphosphate hydrolases"/>
    <property type="match status" value="1"/>
</dbReference>
<proteinExistence type="predicted"/>